<dbReference type="GO" id="GO:0009897">
    <property type="term" value="C:external side of plasma membrane"/>
    <property type="evidence" value="ECO:0000318"/>
    <property type="project" value="GO_Central"/>
</dbReference>
<dbReference type="GO" id="GO:0031152">
    <property type="term" value="P:aggregation involved in sorocarp development"/>
    <property type="evidence" value="ECO:0000318"/>
    <property type="project" value="GO_Central"/>
</dbReference>
<dbReference type="RefSeq" id="XP_639151.1">
    <property type="nucleotide sequence ID" value="XM_634059.1"/>
</dbReference>
<gene>
    <name evidence="9" type="primary">tgrI1</name>
    <name evidence="9" type="ORF">DDB_G0283335</name>
</gene>
<keyword evidence="5" id="KW-0812">Transmembrane</keyword>
<reference evidence="9 10" key="1">
    <citation type="journal article" date="2005" name="Nature">
        <title>The genome of the social amoeba Dictyostelium discoideum.</title>
        <authorList>
            <consortium name="The Dictyostelium discoideum Sequencing Consortium"/>
            <person name="Eichinger L."/>
            <person name="Pachebat J.A."/>
            <person name="Glockner G."/>
            <person name="Rajandream M.A."/>
            <person name="Sucgang R."/>
            <person name="Berriman M."/>
            <person name="Song J."/>
            <person name="Olsen R."/>
            <person name="Szafranski K."/>
            <person name="Xu Q."/>
            <person name="Tunggal B."/>
            <person name="Kummerfeld S."/>
            <person name="Madera M."/>
            <person name="Konfortov B.A."/>
            <person name="Rivero F."/>
            <person name="Bankier A.T."/>
            <person name="Lehmann R."/>
            <person name="Hamlin N."/>
            <person name="Davies R."/>
            <person name="Gaudet P."/>
            <person name="Fey P."/>
            <person name="Pilcher K."/>
            <person name="Chen G."/>
            <person name="Saunders D."/>
            <person name="Sodergren E."/>
            <person name="Davis P."/>
            <person name="Kerhornou A."/>
            <person name="Nie X."/>
            <person name="Hall N."/>
            <person name="Anjard C."/>
            <person name="Hemphill L."/>
            <person name="Bason N."/>
            <person name="Farbrother P."/>
            <person name="Desany B."/>
            <person name="Just E."/>
            <person name="Morio T."/>
            <person name="Rost R."/>
            <person name="Churcher C."/>
            <person name="Cooper J."/>
            <person name="Haydock S."/>
            <person name="van Driessche N."/>
            <person name="Cronin A."/>
            <person name="Goodhead I."/>
            <person name="Muzny D."/>
            <person name="Mourier T."/>
            <person name="Pain A."/>
            <person name="Lu M."/>
            <person name="Harper D."/>
            <person name="Lindsay R."/>
            <person name="Hauser H."/>
            <person name="James K."/>
            <person name="Quiles M."/>
            <person name="Madan Babu M."/>
            <person name="Saito T."/>
            <person name="Buchrieser C."/>
            <person name="Wardroper A."/>
            <person name="Felder M."/>
            <person name="Thangavelu M."/>
            <person name="Johnson D."/>
            <person name="Knights A."/>
            <person name="Loulseged H."/>
            <person name="Mungall K."/>
            <person name="Oliver K."/>
            <person name="Price C."/>
            <person name="Quail M.A."/>
            <person name="Urushihara H."/>
            <person name="Hernandez J."/>
            <person name="Rabbinowitsch E."/>
            <person name="Steffen D."/>
            <person name="Sanders M."/>
            <person name="Ma J."/>
            <person name="Kohara Y."/>
            <person name="Sharp S."/>
            <person name="Simmonds M."/>
            <person name="Spiegler S."/>
            <person name="Tivey A."/>
            <person name="Sugano S."/>
            <person name="White B."/>
            <person name="Walker D."/>
            <person name="Woodward J."/>
            <person name="Winckler T."/>
            <person name="Tanaka Y."/>
            <person name="Shaulsky G."/>
            <person name="Schleicher M."/>
            <person name="Weinstock G."/>
            <person name="Rosenthal A."/>
            <person name="Cox E.C."/>
            <person name="Chisholm R.L."/>
            <person name="Gibbs R."/>
            <person name="Loomis W.F."/>
            <person name="Platzer M."/>
            <person name="Kay R.R."/>
            <person name="Williams J."/>
            <person name="Dear P.H."/>
            <person name="Noegel A.A."/>
            <person name="Barrell B."/>
            <person name="Kuspa A."/>
        </authorList>
    </citation>
    <scope>NUCLEOTIDE SEQUENCE [LARGE SCALE GENOMIC DNA]</scope>
    <source>
        <strain evidence="9 10">AX4</strain>
    </source>
</reference>
<dbReference type="dictyBase" id="DDB_G0283335">
    <property type="gene designation" value="tgrI1"/>
</dbReference>
<keyword evidence="4" id="KW-0325">Glycoprotein</keyword>
<dbReference type="Proteomes" id="UP000002195">
    <property type="component" value="Unassembled WGS sequence"/>
</dbReference>
<name>Q54R96_DICDI</name>
<feature type="domain" description="TgrO1-like immunoglobulin-like" evidence="8">
    <location>
        <begin position="464"/>
        <end position="544"/>
    </location>
</feature>
<comment type="caution">
    <text evidence="9">The sequence shown here is derived from an EMBL/GenBank/DDBJ whole genome shotgun (WGS) entry which is preliminary data.</text>
</comment>
<evidence type="ECO:0000259" key="8">
    <source>
        <dbReference type="Pfam" id="PF24612"/>
    </source>
</evidence>
<feature type="domain" description="TgrO1-like immunoglobulin-like" evidence="8">
    <location>
        <begin position="118"/>
        <end position="204"/>
    </location>
</feature>
<feature type="signal peptide" evidence="6">
    <location>
        <begin position="1"/>
        <end position="18"/>
    </location>
</feature>
<organism evidence="9 10">
    <name type="scientific">Dictyostelium discoideum</name>
    <name type="common">Social amoeba</name>
    <dbReference type="NCBI Taxonomy" id="44689"/>
    <lineage>
        <taxon>Eukaryota</taxon>
        <taxon>Amoebozoa</taxon>
        <taxon>Evosea</taxon>
        <taxon>Eumycetozoa</taxon>
        <taxon>Dictyostelia</taxon>
        <taxon>Dictyosteliales</taxon>
        <taxon>Dictyosteliaceae</taxon>
        <taxon>Dictyostelium</taxon>
    </lineage>
</organism>
<dbReference type="InterPro" id="IPR014756">
    <property type="entry name" value="Ig_E-set"/>
</dbReference>
<dbReference type="AlphaFoldDB" id="Q54R96"/>
<dbReference type="PhylomeDB" id="Q54R96"/>
<dbReference type="PaxDb" id="44689-DDB0304749"/>
<evidence type="ECO:0000256" key="2">
    <source>
        <dbReference type="ARBA" id="ARBA00022729"/>
    </source>
</evidence>
<proteinExistence type="predicted"/>
<evidence type="ECO:0000256" key="5">
    <source>
        <dbReference type="SAM" id="Phobius"/>
    </source>
</evidence>
<dbReference type="InterPro" id="IPR013783">
    <property type="entry name" value="Ig-like_fold"/>
</dbReference>
<sequence length="855" mass="96302">MKIILISLLFYLFSFAISYDDVIPLGYESHNDSLVIRYRERENYYTNISFLWNGKSRYDMSFNCVLNNTIRTCTLPVKESDHAQMYSEKISACTENNGTFKRCGYDVELFYFPSPFLISEFKPKTRGGNTTLSGYYLELKERIYVPFESHYKDDQFYYAVEVYTIPGKFQSKTPDRINLVLKVFPGCGYRTIIWENRERLNFTYQEPNIEKIDINQSFLDITGTNFYNQSILVSVKIDNNIIDPNDIISVDFEIIKLKFNYSDPFSSKLNVQVGCCDYWSNQFQITYPPIPISSNSIPKLKGGLLIINGNRLTSSPSLSNNINISVTVGDSICSIVSSSSNEIKCNLQPISNSTFNNSSPIAVSINGVVNTNTLLLNYDIPYITTFSQVNDEIHIIGGCFGNINSTQIHINDKQVSGQIKSINNDETILILKIQNQIYNFNLSIESNSIKSNGINVDVKLYASINEIPLVANKLINFTLFYVNSSNINLIPTIKIINEKSNQTSKSISTNVNESVVSCSFLIENNCGIINYEIEIGNQIYQSSFSYESPLINKCNLNSNEIVTCICKGFVNKYNETSIFISNQSIALSKEINNSSYESISFQMKDEYNILGELYLNVCGLLSNKVIINTFPIFKNVSIPNLFGTNGGNIIIIGKYLNNNTNITIECNGEQIIIEKECKLKNSSTSLECNINLNGPNDKTCKLLFNNDNSIVSTFNLIYKSPSINQTSIINLKQGGILTIIGNDFYYPIDKVTIIGNGNGSGNSSSLNCNEAKYINDTIITCFIQATNYTFNNIKNGEMIFINVSTNGKSGISKVFKYLTQSDDIHQYSDARNIFQNLLLSILIILIISLLFISNL</sequence>
<dbReference type="InterPro" id="IPR057594">
    <property type="entry name" value="TgrO1-like_Ig"/>
</dbReference>
<dbReference type="FunCoup" id="Q54R96">
    <property type="interactions" value="2"/>
</dbReference>
<dbReference type="InParanoid" id="Q54R96"/>
<dbReference type="Gene3D" id="2.60.40.10">
    <property type="entry name" value="Immunoglobulins"/>
    <property type="match status" value="1"/>
</dbReference>
<keyword evidence="3 5" id="KW-0472">Membrane</keyword>
<evidence type="ECO:0000313" key="10">
    <source>
        <dbReference type="Proteomes" id="UP000002195"/>
    </source>
</evidence>
<dbReference type="VEuPathDB" id="AmoebaDB:DDB_G0283335"/>
<dbReference type="Pfam" id="PF24612">
    <property type="entry name" value="Ig_TgrO1"/>
    <property type="match status" value="2"/>
</dbReference>
<accession>Q54R96</accession>
<keyword evidence="5" id="KW-1133">Transmembrane helix</keyword>
<evidence type="ECO:0000256" key="3">
    <source>
        <dbReference type="ARBA" id="ARBA00023136"/>
    </source>
</evidence>
<evidence type="ECO:0000256" key="4">
    <source>
        <dbReference type="ARBA" id="ARBA00023180"/>
    </source>
</evidence>
<evidence type="ECO:0000256" key="1">
    <source>
        <dbReference type="ARBA" id="ARBA00004370"/>
    </source>
</evidence>
<feature type="chain" id="PRO_5004250137" evidence="6">
    <location>
        <begin position="19"/>
        <end position="855"/>
    </location>
</feature>
<keyword evidence="10" id="KW-1185">Reference proteome</keyword>
<dbReference type="EMBL" id="AAFI02000052">
    <property type="protein sequence ID" value="EAL65808.1"/>
    <property type="molecule type" value="Genomic_DNA"/>
</dbReference>
<dbReference type="PANTHER" id="PTHR31341:SF4">
    <property type="entry name" value="IPT_TIG DOMAIN-CONTAINING PROTEIN-RELATED"/>
    <property type="match status" value="1"/>
</dbReference>
<dbReference type="GeneID" id="8624021"/>
<evidence type="ECO:0000259" key="7">
    <source>
        <dbReference type="Pfam" id="PF01833"/>
    </source>
</evidence>
<dbReference type="HOGENOM" id="CLU_009950_0_0_1"/>
<dbReference type="SUPFAM" id="SSF81296">
    <property type="entry name" value="E set domains"/>
    <property type="match status" value="1"/>
</dbReference>
<dbReference type="GO" id="GO:0098742">
    <property type="term" value="P:cell-cell adhesion via plasma-membrane adhesion molecules"/>
    <property type="evidence" value="ECO:0000318"/>
    <property type="project" value="GO_Central"/>
</dbReference>
<comment type="subcellular location">
    <subcellularLocation>
        <location evidence="1">Membrane</location>
    </subcellularLocation>
</comment>
<dbReference type="InterPro" id="IPR002909">
    <property type="entry name" value="IPT_dom"/>
</dbReference>
<dbReference type="InterPro" id="IPR052014">
    <property type="entry name" value="Dictyostelium_Tiger"/>
</dbReference>
<dbReference type="KEGG" id="ddi:DDB_G0283335"/>
<dbReference type="Pfam" id="PF01833">
    <property type="entry name" value="TIG"/>
    <property type="match status" value="1"/>
</dbReference>
<keyword evidence="2 6" id="KW-0732">Signal</keyword>
<feature type="domain" description="IPT/TIG" evidence="7">
    <location>
        <begin position="292"/>
        <end position="372"/>
    </location>
</feature>
<protein>
    <submittedName>
        <fullName evidence="9">IPT/TIG domain-containing protein</fullName>
    </submittedName>
</protein>
<feature type="transmembrane region" description="Helical" evidence="5">
    <location>
        <begin position="833"/>
        <end position="852"/>
    </location>
</feature>
<evidence type="ECO:0000313" key="9">
    <source>
        <dbReference type="EMBL" id="EAL65808.1"/>
    </source>
</evidence>
<evidence type="ECO:0000256" key="6">
    <source>
        <dbReference type="SAM" id="SignalP"/>
    </source>
</evidence>
<dbReference type="PANTHER" id="PTHR31341">
    <property type="entry name" value="IPT/TIG DOMAIN-CONTAINING PROTEIN-RELATED-RELATED"/>
    <property type="match status" value="1"/>
</dbReference>